<dbReference type="EnsemblMetazoa" id="XM_001605060">
    <property type="protein sequence ID" value="XP_001605110"/>
    <property type="gene ID" value="LOC100121499"/>
</dbReference>
<keyword evidence="2" id="KW-1185">Reference proteome</keyword>
<sequence>MRPNKTEHVMPTLRKIACIAILCLVFGANNAEIKTVWEKRLMFPDTQLYFPLENLMKDNSEHFDSFTYALCETNEDKSEKICKVVLETKDHTERFCNVTLKVSKGKDYKIFEEMKMTQYGPENIMLLWEEHDEGNGNIKATVVDMSNCQTEEVMIYASAKKYHIRRINTIAYNDTTIDLVMQCGEYAQLCKTNINAQGKIVTFTKPWTMDIISEAYVNSAIHHSKSKGYLMYSKGAYKYHELYSVKDNGKWKLLKQSKDRLGPSLLSTGHGMISSVATYTDFRILGNNKVFIWRFDVEGNFKLDKTVEFSNFILYSDIQNLADGGFLLLTVECQGTVSSDCKLINDMTYRVTKFGADGNRTGSLEFPETRKLFSNNVTTPSFGLVRVFEKEAKEYCLSFVTGCVACTRGQRGPSHLEIIVKCFSDGDFSV</sequence>
<gene>
    <name evidence="1" type="primary">100121499</name>
</gene>
<name>A0A7M7G6H0_NASVI</name>
<dbReference type="OMA" id="YHIRRIN"/>
<proteinExistence type="predicted"/>
<dbReference type="AlphaFoldDB" id="A0A7M7G6H0"/>
<dbReference type="KEGG" id="nvi:100121499"/>
<organism evidence="1 2">
    <name type="scientific">Nasonia vitripennis</name>
    <name type="common">Parasitic wasp</name>
    <dbReference type="NCBI Taxonomy" id="7425"/>
    <lineage>
        <taxon>Eukaryota</taxon>
        <taxon>Metazoa</taxon>
        <taxon>Ecdysozoa</taxon>
        <taxon>Arthropoda</taxon>
        <taxon>Hexapoda</taxon>
        <taxon>Insecta</taxon>
        <taxon>Pterygota</taxon>
        <taxon>Neoptera</taxon>
        <taxon>Endopterygota</taxon>
        <taxon>Hymenoptera</taxon>
        <taxon>Apocrita</taxon>
        <taxon>Proctotrupomorpha</taxon>
        <taxon>Chalcidoidea</taxon>
        <taxon>Pteromalidae</taxon>
        <taxon>Pteromalinae</taxon>
        <taxon>Nasonia</taxon>
    </lineage>
</organism>
<reference evidence="1" key="1">
    <citation type="submission" date="2021-01" db="UniProtKB">
        <authorList>
            <consortium name="EnsemblMetazoa"/>
        </authorList>
    </citation>
    <scope>IDENTIFICATION</scope>
</reference>
<evidence type="ECO:0000313" key="1">
    <source>
        <dbReference type="EnsemblMetazoa" id="XP_001605110"/>
    </source>
</evidence>
<protein>
    <submittedName>
        <fullName evidence="1">Uncharacterized protein</fullName>
    </submittedName>
</protein>
<accession>A0A7M7G6H0</accession>
<dbReference type="Proteomes" id="UP000002358">
    <property type="component" value="Chromosome 2"/>
</dbReference>
<dbReference type="OrthoDB" id="10274542at2759"/>
<dbReference type="InParanoid" id="A0A7M7G6H0"/>
<evidence type="ECO:0000313" key="2">
    <source>
        <dbReference type="Proteomes" id="UP000002358"/>
    </source>
</evidence>